<dbReference type="AntiFam" id="ANF00152">
    <property type="entry name" value="Shadow ORF (opposite nadB1)"/>
</dbReference>
<dbReference type="Proteomes" id="UP000485484">
    <property type="component" value="Unassembled WGS sequence"/>
</dbReference>
<gene>
    <name evidence="2" type="ORF">BWY73_01643</name>
</gene>
<feature type="region of interest" description="Disordered" evidence="1">
    <location>
        <begin position="1"/>
        <end position="33"/>
    </location>
</feature>
<name>A0A1V5M5T5_UNCT6</name>
<accession>A0A1V5M5T5</accession>
<evidence type="ECO:0000256" key="1">
    <source>
        <dbReference type="SAM" id="MobiDB-lite"/>
    </source>
</evidence>
<evidence type="ECO:0000313" key="2">
    <source>
        <dbReference type="EMBL" id="OPZ88583.1"/>
    </source>
</evidence>
<dbReference type="EMBL" id="MWAK01000482">
    <property type="protein sequence ID" value="OPZ88583.1"/>
    <property type="molecule type" value="Genomic_DNA"/>
</dbReference>
<comment type="caution">
    <text evidence="2">The sequence shown here is derived from an EMBL/GenBank/DDBJ whole genome shotgun (WGS) entry which is preliminary data.</text>
</comment>
<reference evidence="2" key="1">
    <citation type="submission" date="2017-02" db="EMBL/GenBank/DDBJ databases">
        <title>Delving into the versatile metabolic prowess of the omnipresent phylum Bacteroidetes.</title>
        <authorList>
            <person name="Nobu M.K."/>
            <person name="Mei R."/>
            <person name="Narihiro T."/>
            <person name="Kuroda K."/>
            <person name="Liu W.-T."/>
        </authorList>
    </citation>
    <scope>NUCLEOTIDE SEQUENCE</scope>
    <source>
        <strain evidence="2">ADurb.Bin417</strain>
    </source>
</reference>
<organism evidence="2">
    <name type="scientific">candidate division TA06 bacterium ADurb.Bin417</name>
    <dbReference type="NCBI Taxonomy" id="1852828"/>
    <lineage>
        <taxon>Bacteria</taxon>
        <taxon>Bacteria division TA06</taxon>
    </lineage>
</organism>
<dbReference type="AlphaFoldDB" id="A0A1V5M5T5"/>
<sequence>MNGRPDRNRFQGRVNPKTAHGIVNGREPLAENGGDRTAVQVDVADAASAHLVKDGPGDHVARRQVGRRMVMGHESFLAVVDQVGALPSHRFRDQETGRAGDVKNGGVKLNEFKVRQDRPGPVGGRHPVAGGNRRIGGLLVKLADAAGRQDGGGGPNNQQGAFLPFIKKSSDHVVAGGKQVDQKVAFPNLDLPGLEHPGGKGTDQFRPAAVSGGVNYPRGRVAALPGEGQLPSLAVKGSAEFQEFGDAFRPLLHQEPGRRLRNQAGAGSNRILEVVFKGVA</sequence>
<proteinExistence type="predicted"/>
<protein>
    <submittedName>
        <fullName evidence="2">Uncharacterized protein</fullName>
    </submittedName>
</protein>